<evidence type="ECO:0000256" key="1">
    <source>
        <dbReference type="ARBA" id="ARBA00004167"/>
    </source>
</evidence>
<evidence type="ECO:0000256" key="9">
    <source>
        <dbReference type="SAM" id="Phobius"/>
    </source>
</evidence>
<dbReference type="GO" id="GO:0016020">
    <property type="term" value="C:membrane"/>
    <property type="evidence" value="ECO:0007669"/>
    <property type="project" value="UniProtKB-SubCell"/>
</dbReference>
<dbReference type="InterPro" id="IPR036396">
    <property type="entry name" value="Cyt_P450_sf"/>
</dbReference>
<keyword evidence="9" id="KW-0472">Membrane</keyword>
<dbReference type="GO" id="GO:0048868">
    <property type="term" value="P:pollen tube development"/>
    <property type="evidence" value="ECO:0000318"/>
    <property type="project" value="GO_Central"/>
</dbReference>
<dbReference type="OMA" id="MQITDDE"/>
<evidence type="ECO:0000256" key="6">
    <source>
        <dbReference type="ARBA" id="ARBA00023004"/>
    </source>
</evidence>
<dbReference type="PANTHER" id="PTHR24286">
    <property type="entry name" value="CYTOCHROME P450 26"/>
    <property type="match status" value="1"/>
</dbReference>
<dbReference type="InParanoid" id="A0A2K1YA61"/>
<dbReference type="GO" id="GO:0020037">
    <property type="term" value="F:heme binding"/>
    <property type="evidence" value="ECO:0007669"/>
    <property type="project" value="InterPro"/>
</dbReference>
<evidence type="ECO:0000256" key="2">
    <source>
        <dbReference type="ARBA" id="ARBA00010617"/>
    </source>
</evidence>
<evidence type="ECO:0000313" key="10">
    <source>
        <dbReference type="EMBL" id="PNT09917.1"/>
    </source>
</evidence>
<evidence type="ECO:0000256" key="3">
    <source>
        <dbReference type="ARBA" id="ARBA00022692"/>
    </source>
</evidence>
<evidence type="ECO:0000256" key="5">
    <source>
        <dbReference type="ARBA" id="ARBA00022989"/>
    </source>
</evidence>
<organism evidence="10 11">
    <name type="scientific">Populus trichocarpa</name>
    <name type="common">Western balsam poplar</name>
    <name type="synonym">Populus balsamifera subsp. trichocarpa</name>
    <dbReference type="NCBI Taxonomy" id="3694"/>
    <lineage>
        <taxon>Eukaryota</taxon>
        <taxon>Viridiplantae</taxon>
        <taxon>Streptophyta</taxon>
        <taxon>Embryophyta</taxon>
        <taxon>Tracheophyta</taxon>
        <taxon>Spermatophyta</taxon>
        <taxon>Magnoliopsida</taxon>
        <taxon>eudicotyledons</taxon>
        <taxon>Gunneridae</taxon>
        <taxon>Pentapetalae</taxon>
        <taxon>rosids</taxon>
        <taxon>fabids</taxon>
        <taxon>Malpighiales</taxon>
        <taxon>Salicaceae</taxon>
        <taxon>Saliceae</taxon>
        <taxon>Populus</taxon>
    </lineage>
</organism>
<keyword evidence="3 9" id="KW-0812">Transmembrane</keyword>
<gene>
    <name evidence="10" type="ORF">POPTR_012G071300</name>
</gene>
<feature type="transmembrane region" description="Helical" evidence="9">
    <location>
        <begin position="51"/>
        <end position="70"/>
    </location>
</feature>
<dbReference type="Pfam" id="PF00067">
    <property type="entry name" value="p450"/>
    <property type="match status" value="1"/>
</dbReference>
<evidence type="ECO:0000256" key="4">
    <source>
        <dbReference type="ARBA" id="ARBA00022723"/>
    </source>
</evidence>
<dbReference type="PRINTS" id="PR00463">
    <property type="entry name" value="EP450I"/>
</dbReference>
<feature type="transmembrane region" description="Helical" evidence="9">
    <location>
        <begin position="7"/>
        <end position="31"/>
    </location>
</feature>
<dbReference type="PANTHER" id="PTHR24286:SF12">
    <property type="entry name" value="CYTOCHROME P450 FAMILY PROTEIN, EXPRESSED"/>
    <property type="match status" value="1"/>
</dbReference>
<keyword evidence="5 9" id="KW-1133">Transmembrane helix</keyword>
<evidence type="ECO:0000256" key="7">
    <source>
        <dbReference type="PIRSR" id="PIRSR602401-1"/>
    </source>
</evidence>
<dbReference type="GO" id="GO:0016705">
    <property type="term" value="F:oxidoreductase activity, acting on paired donors, with incorporation or reduction of molecular oxygen"/>
    <property type="evidence" value="ECO:0007669"/>
    <property type="project" value="InterPro"/>
</dbReference>
<evidence type="ECO:0000313" key="11">
    <source>
        <dbReference type="Proteomes" id="UP000006729"/>
    </source>
</evidence>
<dbReference type="STRING" id="3694.A0A2K1YA61"/>
<feature type="binding site" description="axial binding residue" evidence="7">
    <location>
        <position position="434"/>
    </location>
    <ligand>
        <name>heme</name>
        <dbReference type="ChEBI" id="CHEBI:30413"/>
    </ligand>
    <ligandPart>
        <name>Fe</name>
        <dbReference type="ChEBI" id="CHEBI:18248"/>
    </ligandPart>
</feature>
<dbReference type="SMR" id="A0A2K1YA61"/>
<evidence type="ECO:0000256" key="8">
    <source>
        <dbReference type="RuleBase" id="RU000461"/>
    </source>
</evidence>
<protein>
    <recommendedName>
        <fullName evidence="12">Ent-kaurenoic acid oxidase</fullName>
    </recommendedName>
</protein>
<proteinExistence type="inferred from homology"/>
<keyword evidence="6 7" id="KW-0408">Iron</keyword>
<evidence type="ECO:0008006" key="12">
    <source>
        <dbReference type="Google" id="ProtNLM"/>
    </source>
</evidence>
<keyword evidence="4 7" id="KW-0479">Metal-binding</keyword>
<dbReference type="InterPro" id="IPR001128">
    <property type="entry name" value="Cyt_P450"/>
</dbReference>
<dbReference type="Gene3D" id="1.10.630.10">
    <property type="entry name" value="Cytochrome P450"/>
    <property type="match status" value="1"/>
</dbReference>
<keyword evidence="7 8" id="KW-0349">Heme</keyword>
<dbReference type="GO" id="GO:0005506">
    <property type="term" value="F:iron ion binding"/>
    <property type="evidence" value="ECO:0007669"/>
    <property type="project" value="InterPro"/>
</dbReference>
<dbReference type="InterPro" id="IPR017972">
    <property type="entry name" value="Cyt_P450_CS"/>
</dbReference>
<dbReference type="SUPFAM" id="SSF48264">
    <property type="entry name" value="Cytochrome P450"/>
    <property type="match status" value="1"/>
</dbReference>
<comment type="similarity">
    <text evidence="2 8">Belongs to the cytochrome P450 family.</text>
</comment>
<dbReference type="InterPro" id="IPR002401">
    <property type="entry name" value="Cyt_P450_E_grp-I"/>
</dbReference>
<dbReference type="AlphaFoldDB" id="A0A2K1YA61"/>
<dbReference type="PROSITE" id="PS00086">
    <property type="entry name" value="CYTOCHROME_P450"/>
    <property type="match status" value="1"/>
</dbReference>
<keyword evidence="8" id="KW-0503">Monooxygenase</keyword>
<dbReference type="EMBL" id="CM009301">
    <property type="protein sequence ID" value="PNT09917.1"/>
    <property type="molecule type" value="Genomic_DNA"/>
</dbReference>
<keyword evidence="8" id="KW-0560">Oxidoreductase</keyword>
<reference evidence="10 11" key="1">
    <citation type="journal article" date="2006" name="Science">
        <title>The genome of black cottonwood, Populus trichocarpa (Torr. &amp; Gray).</title>
        <authorList>
            <person name="Tuskan G.A."/>
            <person name="Difazio S."/>
            <person name="Jansson S."/>
            <person name="Bohlmann J."/>
            <person name="Grigoriev I."/>
            <person name="Hellsten U."/>
            <person name="Putnam N."/>
            <person name="Ralph S."/>
            <person name="Rombauts S."/>
            <person name="Salamov A."/>
            <person name="Schein J."/>
            <person name="Sterck L."/>
            <person name="Aerts A."/>
            <person name="Bhalerao R.R."/>
            <person name="Bhalerao R.P."/>
            <person name="Blaudez D."/>
            <person name="Boerjan W."/>
            <person name="Brun A."/>
            <person name="Brunner A."/>
            <person name="Busov V."/>
            <person name="Campbell M."/>
            <person name="Carlson J."/>
            <person name="Chalot M."/>
            <person name="Chapman J."/>
            <person name="Chen G.L."/>
            <person name="Cooper D."/>
            <person name="Coutinho P.M."/>
            <person name="Couturier J."/>
            <person name="Covert S."/>
            <person name="Cronk Q."/>
            <person name="Cunningham R."/>
            <person name="Davis J."/>
            <person name="Degroeve S."/>
            <person name="Dejardin A."/>
            <person name="Depamphilis C."/>
            <person name="Detter J."/>
            <person name="Dirks B."/>
            <person name="Dubchak I."/>
            <person name="Duplessis S."/>
            <person name="Ehlting J."/>
            <person name="Ellis B."/>
            <person name="Gendler K."/>
            <person name="Goodstein D."/>
            <person name="Gribskov M."/>
            <person name="Grimwood J."/>
            <person name="Groover A."/>
            <person name="Gunter L."/>
            <person name="Hamberger B."/>
            <person name="Heinze B."/>
            <person name="Helariutta Y."/>
            <person name="Henrissat B."/>
            <person name="Holligan D."/>
            <person name="Holt R."/>
            <person name="Huang W."/>
            <person name="Islam-Faridi N."/>
            <person name="Jones S."/>
            <person name="Jones-Rhoades M."/>
            <person name="Jorgensen R."/>
            <person name="Joshi C."/>
            <person name="Kangasjarvi J."/>
            <person name="Karlsson J."/>
            <person name="Kelleher C."/>
            <person name="Kirkpatrick R."/>
            <person name="Kirst M."/>
            <person name="Kohler A."/>
            <person name="Kalluri U."/>
            <person name="Larimer F."/>
            <person name="Leebens-Mack J."/>
            <person name="Leple J.C."/>
            <person name="Locascio P."/>
            <person name="Lou Y."/>
            <person name="Lucas S."/>
            <person name="Martin F."/>
            <person name="Montanini B."/>
            <person name="Napoli C."/>
            <person name="Nelson D.R."/>
            <person name="Nelson C."/>
            <person name="Nieminen K."/>
            <person name="Nilsson O."/>
            <person name="Pereda V."/>
            <person name="Peter G."/>
            <person name="Philippe R."/>
            <person name="Pilate G."/>
            <person name="Poliakov A."/>
            <person name="Razumovskaya J."/>
            <person name="Richardson P."/>
            <person name="Rinaldi C."/>
            <person name="Ritland K."/>
            <person name="Rouze P."/>
            <person name="Ryaboy D."/>
            <person name="Schmutz J."/>
            <person name="Schrader J."/>
            <person name="Segerman B."/>
            <person name="Shin H."/>
            <person name="Siddiqui A."/>
            <person name="Sterky F."/>
            <person name="Terry A."/>
            <person name="Tsai C.J."/>
            <person name="Uberbacher E."/>
            <person name="Unneberg P."/>
            <person name="Vahala J."/>
            <person name="Wall K."/>
            <person name="Wessler S."/>
            <person name="Yang G."/>
            <person name="Yin T."/>
            <person name="Douglas C."/>
            <person name="Marra M."/>
            <person name="Sandberg G."/>
            <person name="Van de Peer Y."/>
            <person name="Rokhsar D."/>
        </authorList>
    </citation>
    <scope>NUCLEOTIDE SEQUENCE [LARGE SCALE GENOMIC DNA]</scope>
    <source>
        <strain evidence="11">cv. Nisqually</strain>
    </source>
</reference>
<comment type="cofactor">
    <cofactor evidence="7">
        <name>heme</name>
        <dbReference type="ChEBI" id="CHEBI:30413"/>
    </cofactor>
</comment>
<dbReference type="PRINTS" id="PR00385">
    <property type="entry name" value="P450"/>
</dbReference>
<sequence>MEITIGVLLACIIGSLPLLGLLTWWCNEIWYVLPLKFQLSGTATKLPPGHLGFPFVGEMLTFLWYFKILGRPDDFINSKRRRYGDGVGLYRTHLFGTPSIVACFPAVSKFIFQSNDIFILKWPSVDILGQKSLVVAQGEVHKRLRNHVTNAITRPDALCRIAVLVQPRLVAALQSWVDKRRINTYKEIKKVTFENIGKLFVGLQPGQQLDAIDELFKGLLRGIRAYPLNIPGTAYRHAMQCKKKLDAIFRGELEKKKRQHESEKTNDLMDGLMQIEDDEGSQYLSDQEVLDNIVGLVVAGYESTSVASTWAIYYLAKYPHVLAKLREENTALCKNNKGDFITLEDVAKLKYTNKVVEETIRMANIAAFIFRMATREVEYKGYKIPKNWKVIVWARYFHTNPENFEDPMCFNPDRWNEPARPGTYQVFGNGSRICPGNKLARLQLALFLHHLSIGYKWELLNPDADMIYLSHPLPIDGVEIVFDKI</sequence>
<accession>A0A2K1YA61</accession>
<keyword evidence="11" id="KW-1185">Reference proteome</keyword>
<name>A0A2K1YA61_POPTR</name>
<comment type="subcellular location">
    <subcellularLocation>
        <location evidence="1">Membrane</location>
        <topology evidence="1">Single-pass membrane protein</topology>
    </subcellularLocation>
</comment>
<dbReference type="Proteomes" id="UP000006729">
    <property type="component" value="Chromosome 12"/>
</dbReference>
<dbReference type="Gramene" id="Potri.012G071300.1.v4.1">
    <property type="protein sequence ID" value="Potri.012G071300.1.v4.1"/>
    <property type="gene ID" value="Potri.012G071300.v4.1"/>
</dbReference>
<dbReference type="GO" id="GO:0004497">
    <property type="term" value="F:monooxygenase activity"/>
    <property type="evidence" value="ECO:0000318"/>
    <property type="project" value="GO_Central"/>
</dbReference>